<organism evidence="1 2">
    <name type="scientific">Arthrobacter echini</name>
    <dbReference type="NCBI Taxonomy" id="1529066"/>
    <lineage>
        <taxon>Bacteria</taxon>
        <taxon>Bacillati</taxon>
        <taxon>Actinomycetota</taxon>
        <taxon>Actinomycetes</taxon>
        <taxon>Micrococcales</taxon>
        <taxon>Micrococcaceae</taxon>
        <taxon>Arthrobacter</taxon>
    </lineage>
</organism>
<dbReference type="RefSeq" id="WP_148600973.1">
    <property type="nucleotide sequence ID" value="NZ_VSLD01000003.1"/>
</dbReference>
<dbReference type="Proteomes" id="UP000323410">
    <property type="component" value="Unassembled WGS sequence"/>
</dbReference>
<reference evidence="1 2" key="1">
    <citation type="submission" date="2019-08" db="EMBL/GenBank/DDBJ databases">
        <title>Genone of Arthrobacter echini P9.</title>
        <authorList>
            <person name="Bowman J.P."/>
        </authorList>
    </citation>
    <scope>NUCLEOTIDE SEQUENCE [LARGE SCALE GENOMIC DNA]</scope>
    <source>
        <strain evidence="1 2">P9</strain>
    </source>
</reference>
<name>A0A5D0XS06_9MICC</name>
<dbReference type="Pfam" id="PF13822">
    <property type="entry name" value="ACC_epsilon"/>
    <property type="match status" value="1"/>
</dbReference>
<dbReference type="OrthoDB" id="4954177at2"/>
<keyword evidence="2" id="KW-1185">Reference proteome</keyword>
<accession>A0A5D0XS06</accession>
<proteinExistence type="predicted"/>
<sequence>MQAGTDDASSRATFSVVAGSPTAEELAALTAVVIALQGTPPTTGDPAPGRSWVRRALLSLGPRPGPASWRRSGR</sequence>
<protein>
    <submittedName>
        <fullName evidence="1">Acyl-CoA carboxylase subunit epsilon</fullName>
    </submittedName>
</protein>
<gene>
    <name evidence="1" type="ORF">FQ377_08445</name>
</gene>
<evidence type="ECO:0000313" key="2">
    <source>
        <dbReference type="Proteomes" id="UP000323410"/>
    </source>
</evidence>
<dbReference type="AlphaFoldDB" id="A0A5D0XS06"/>
<dbReference type="EMBL" id="VSLD01000003">
    <property type="protein sequence ID" value="TYC99189.1"/>
    <property type="molecule type" value="Genomic_DNA"/>
</dbReference>
<dbReference type="InterPro" id="IPR032716">
    <property type="entry name" value="ACC_epsilon"/>
</dbReference>
<dbReference type="GO" id="GO:0003989">
    <property type="term" value="F:acetyl-CoA carboxylase activity"/>
    <property type="evidence" value="ECO:0007669"/>
    <property type="project" value="InterPro"/>
</dbReference>
<dbReference type="GO" id="GO:0004658">
    <property type="term" value="F:propionyl-CoA carboxylase activity"/>
    <property type="evidence" value="ECO:0007669"/>
    <property type="project" value="InterPro"/>
</dbReference>
<evidence type="ECO:0000313" key="1">
    <source>
        <dbReference type="EMBL" id="TYC99189.1"/>
    </source>
</evidence>
<comment type="caution">
    <text evidence="1">The sequence shown here is derived from an EMBL/GenBank/DDBJ whole genome shotgun (WGS) entry which is preliminary data.</text>
</comment>